<dbReference type="PANTHER" id="PTHR45663:SF11">
    <property type="entry name" value="GEO12009P1"/>
    <property type="match status" value="1"/>
</dbReference>
<gene>
    <name evidence="5" type="ORF">BCB44BAC_00713</name>
</gene>
<evidence type="ECO:0000256" key="1">
    <source>
        <dbReference type="ARBA" id="ARBA00008987"/>
    </source>
</evidence>
<protein>
    <submittedName>
        <fullName evidence="5">Thioredoxin</fullName>
    </submittedName>
</protein>
<dbReference type="EMBL" id="FMIK01000017">
    <property type="protein sequence ID" value="SCL85271.1"/>
    <property type="molecule type" value="Genomic_DNA"/>
</dbReference>
<organism evidence="5 6">
    <name type="scientific">Bacillus cytotoxicus</name>
    <dbReference type="NCBI Taxonomy" id="580165"/>
    <lineage>
        <taxon>Bacteria</taxon>
        <taxon>Bacillati</taxon>
        <taxon>Bacillota</taxon>
        <taxon>Bacilli</taxon>
        <taxon>Bacillales</taxon>
        <taxon>Bacillaceae</taxon>
        <taxon>Bacillus</taxon>
        <taxon>Bacillus cereus group</taxon>
    </lineage>
</organism>
<evidence type="ECO:0000256" key="2">
    <source>
        <dbReference type="ARBA" id="ARBA00023157"/>
    </source>
</evidence>
<dbReference type="Gene3D" id="3.40.30.10">
    <property type="entry name" value="Glutaredoxin"/>
    <property type="match status" value="1"/>
</dbReference>
<dbReference type="PANTHER" id="PTHR45663">
    <property type="entry name" value="GEO12009P1"/>
    <property type="match status" value="1"/>
</dbReference>
<dbReference type="CDD" id="cd02947">
    <property type="entry name" value="TRX_family"/>
    <property type="match status" value="1"/>
</dbReference>
<name>A0AAX2CDI2_9BACI</name>
<dbReference type="InterPro" id="IPR036249">
    <property type="entry name" value="Thioredoxin-like_sf"/>
</dbReference>
<dbReference type="PROSITE" id="PS51352">
    <property type="entry name" value="THIOREDOXIN_2"/>
    <property type="match status" value="1"/>
</dbReference>
<keyword evidence="3" id="KW-0676">Redox-active center</keyword>
<sequence length="136" mass="15823">MKKLLIFGGIIIVLFAALLGVRFMEDNSKKDYYANKITLEDLRKNITDKKDQTIYFYQTNCVHCQKVSPVVVPLAKDLNVDMKVIDIEKEPDAVWDEFNIKGTPTIIHYKEGKEVSRISGEKDKETFHKWLKETKK</sequence>
<evidence type="ECO:0000313" key="6">
    <source>
        <dbReference type="Proteomes" id="UP000242164"/>
    </source>
</evidence>
<comment type="caution">
    <text evidence="5">The sequence shown here is derived from an EMBL/GenBank/DDBJ whole genome shotgun (WGS) entry which is preliminary data.</text>
</comment>
<evidence type="ECO:0000313" key="5">
    <source>
        <dbReference type="EMBL" id="SCL85271.1"/>
    </source>
</evidence>
<dbReference type="RefSeq" id="WP_048721438.1">
    <property type="nucleotide sequence ID" value="NZ_CP024101.1"/>
</dbReference>
<dbReference type="InterPro" id="IPR013766">
    <property type="entry name" value="Thioredoxin_domain"/>
</dbReference>
<proteinExistence type="inferred from homology"/>
<dbReference type="Pfam" id="PF00085">
    <property type="entry name" value="Thioredoxin"/>
    <property type="match status" value="1"/>
</dbReference>
<comment type="similarity">
    <text evidence="1">Belongs to the thioredoxin family.</text>
</comment>
<dbReference type="AlphaFoldDB" id="A0AAX2CDI2"/>
<accession>A0AAX2CDI2</accession>
<dbReference type="SUPFAM" id="SSF52833">
    <property type="entry name" value="Thioredoxin-like"/>
    <property type="match status" value="1"/>
</dbReference>
<evidence type="ECO:0000256" key="3">
    <source>
        <dbReference type="ARBA" id="ARBA00023284"/>
    </source>
</evidence>
<reference evidence="5 6" key="1">
    <citation type="submission" date="2016-08" db="EMBL/GenBank/DDBJ databases">
        <authorList>
            <person name="Loux V."/>
            <person name="Rue O."/>
        </authorList>
    </citation>
    <scope>NUCLEOTIDE SEQUENCE [LARGE SCALE GENOMIC DNA]</scope>
    <source>
        <strain evidence="5 6">AFSSA_08CEB44bac</strain>
    </source>
</reference>
<dbReference type="Proteomes" id="UP000242164">
    <property type="component" value="Unassembled WGS sequence"/>
</dbReference>
<dbReference type="GO" id="GO:0015035">
    <property type="term" value="F:protein-disulfide reductase activity"/>
    <property type="evidence" value="ECO:0007669"/>
    <property type="project" value="TreeGrafter"/>
</dbReference>
<feature type="domain" description="Thioredoxin" evidence="4">
    <location>
        <begin position="17"/>
        <end position="136"/>
    </location>
</feature>
<dbReference type="GO" id="GO:0005737">
    <property type="term" value="C:cytoplasm"/>
    <property type="evidence" value="ECO:0007669"/>
    <property type="project" value="TreeGrafter"/>
</dbReference>
<evidence type="ECO:0000259" key="4">
    <source>
        <dbReference type="PROSITE" id="PS51352"/>
    </source>
</evidence>
<keyword evidence="2" id="KW-1015">Disulfide bond</keyword>